<evidence type="ECO:0000313" key="2">
    <source>
        <dbReference type="Proteomes" id="UP001281761"/>
    </source>
</evidence>
<gene>
    <name evidence="1" type="ORF">BLNAU_5829</name>
</gene>
<dbReference type="Proteomes" id="UP001281761">
    <property type="component" value="Unassembled WGS sequence"/>
</dbReference>
<proteinExistence type="predicted"/>
<reference evidence="1 2" key="1">
    <citation type="journal article" date="2022" name="bioRxiv">
        <title>Genomics of Preaxostyla Flagellates Illuminates Evolutionary Transitions and the Path Towards Mitochondrial Loss.</title>
        <authorList>
            <person name="Novak L.V.F."/>
            <person name="Treitli S.C."/>
            <person name="Pyrih J."/>
            <person name="Halakuc P."/>
            <person name="Pipaliya S.V."/>
            <person name="Vacek V."/>
            <person name="Brzon O."/>
            <person name="Soukal P."/>
            <person name="Eme L."/>
            <person name="Dacks J.B."/>
            <person name="Karnkowska A."/>
            <person name="Elias M."/>
            <person name="Hampl V."/>
        </authorList>
    </citation>
    <scope>NUCLEOTIDE SEQUENCE [LARGE SCALE GENOMIC DNA]</scope>
    <source>
        <strain evidence="1">NAU3</strain>
        <tissue evidence="1">Gut</tissue>
    </source>
</reference>
<evidence type="ECO:0000313" key="1">
    <source>
        <dbReference type="EMBL" id="KAK2959271.1"/>
    </source>
</evidence>
<organism evidence="1 2">
    <name type="scientific">Blattamonas nauphoetae</name>
    <dbReference type="NCBI Taxonomy" id="2049346"/>
    <lineage>
        <taxon>Eukaryota</taxon>
        <taxon>Metamonada</taxon>
        <taxon>Preaxostyla</taxon>
        <taxon>Oxymonadida</taxon>
        <taxon>Blattamonas</taxon>
    </lineage>
</organism>
<sequence>MILLCLEEADAELSSLFDDDDEEMIEYKGVRLVPKPSILCSLKQLILFSFLIVSQKQQSDDEHRSRSQQHQHHPKFPHCRQSIISNRESCQVLQKVPQGFHCLETTS</sequence>
<protein>
    <submittedName>
        <fullName evidence="1">Uncharacterized protein</fullName>
    </submittedName>
</protein>
<name>A0ABQ9Y6B5_9EUKA</name>
<comment type="caution">
    <text evidence="1">The sequence shown here is derived from an EMBL/GenBank/DDBJ whole genome shotgun (WGS) entry which is preliminary data.</text>
</comment>
<accession>A0ABQ9Y6B5</accession>
<keyword evidence="2" id="KW-1185">Reference proteome</keyword>
<dbReference type="EMBL" id="JARBJD010000031">
    <property type="protein sequence ID" value="KAK2959271.1"/>
    <property type="molecule type" value="Genomic_DNA"/>
</dbReference>